<reference evidence="3" key="1">
    <citation type="submission" date="2020-06" db="EMBL/GenBank/DDBJ databases">
        <authorList>
            <consortium name="Plant Systems Biology data submission"/>
        </authorList>
    </citation>
    <scope>NUCLEOTIDE SEQUENCE</scope>
    <source>
        <strain evidence="3">D6</strain>
    </source>
</reference>
<feature type="non-terminal residue" evidence="3">
    <location>
        <position position="155"/>
    </location>
</feature>
<dbReference type="OrthoDB" id="546632at2759"/>
<evidence type="ECO:0000256" key="1">
    <source>
        <dbReference type="SAM" id="MobiDB-lite"/>
    </source>
</evidence>
<protein>
    <submittedName>
        <fullName evidence="3">Guanylate cyclase (Partial)</fullName>
    </submittedName>
</protein>
<proteinExistence type="predicted"/>
<organism evidence="3 4">
    <name type="scientific">Seminavis robusta</name>
    <dbReference type="NCBI Taxonomy" id="568900"/>
    <lineage>
        <taxon>Eukaryota</taxon>
        <taxon>Sar</taxon>
        <taxon>Stramenopiles</taxon>
        <taxon>Ochrophyta</taxon>
        <taxon>Bacillariophyta</taxon>
        <taxon>Bacillariophyceae</taxon>
        <taxon>Bacillariophycidae</taxon>
        <taxon>Naviculales</taxon>
        <taxon>Naviculaceae</taxon>
        <taxon>Seminavis</taxon>
    </lineage>
</organism>
<evidence type="ECO:0000313" key="3">
    <source>
        <dbReference type="EMBL" id="CAB9530598.1"/>
    </source>
</evidence>
<keyword evidence="2" id="KW-1133">Transmembrane helix</keyword>
<dbReference type="AlphaFoldDB" id="A0A9N8F142"/>
<gene>
    <name evidence="3" type="ORF">SEMRO_2948_G340850.1</name>
</gene>
<feature type="transmembrane region" description="Helical" evidence="2">
    <location>
        <begin position="41"/>
        <end position="62"/>
    </location>
</feature>
<feature type="compositionally biased region" description="Basic and acidic residues" evidence="1">
    <location>
        <begin position="1"/>
        <end position="14"/>
    </location>
</feature>
<dbReference type="EMBL" id="CAICTM010002946">
    <property type="protein sequence ID" value="CAB9530598.1"/>
    <property type="molecule type" value="Genomic_DNA"/>
</dbReference>
<keyword evidence="2" id="KW-0812">Transmembrane</keyword>
<accession>A0A9N8F142</accession>
<feature type="region of interest" description="Disordered" evidence="1">
    <location>
        <begin position="1"/>
        <end position="25"/>
    </location>
</feature>
<keyword evidence="2" id="KW-0472">Membrane</keyword>
<comment type="caution">
    <text evidence="3">The sequence shown here is derived from an EMBL/GenBank/DDBJ whole genome shotgun (WGS) entry which is preliminary data.</text>
</comment>
<dbReference type="Proteomes" id="UP001153069">
    <property type="component" value="Unassembled WGS sequence"/>
</dbReference>
<sequence>MGTTDDGTRFKIEDSGDDNNNGAKSTGIVRGEQKVIMWTKAFLLGAFVIAIVVLSVATYKYVKDQEQKTFENEFRNLARKAIAVSGRNVKSQFAALELFSISISSMVTASNMSWPKVVVPDFCAQAQRLVEMTGAMRITMANIVEEEDRPSFEEY</sequence>
<keyword evidence="4" id="KW-1185">Reference proteome</keyword>
<name>A0A9N8F142_9STRA</name>
<evidence type="ECO:0000256" key="2">
    <source>
        <dbReference type="SAM" id="Phobius"/>
    </source>
</evidence>
<evidence type="ECO:0000313" key="4">
    <source>
        <dbReference type="Proteomes" id="UP001153069"/>
    </source>
</evidence>